<dbReference type="PATRIC" id="fig|365046.3.peg.3865"/>
<dbReference type="InterPro" id="IPR040442">
    <property type="entry name" value="Pyrv_kinase-like_dom_sf"/>
</dbReference>
<dbReference type="GO" id="GO:0016833">
    <property type="term" value="F:oxo-acid-lyase activity"/>
    <property type="evidence" value="ECO:0007669"/>
    <property type="project" value="UniProtKB-ARBA"/>
</dbReference>
<dbReference type="Gene3D" id="3.20.20.60">
    <property type="entry name" value="Phosphoenolpyruvate-binding domains"/>
    <property type="match status" value="1"/>
</dbReference>
<dbReference type="PANTHER" id="PTHR42905:SF5">
    <property type="entry name" value="CARBOXYVINYL-CARBOXYPHOSPHONATE PHOSPHORYLMUTASE, CHLOROPLASTIC"/>
    <property type="match status" value="1"/>
</dbReference>
<sequence length="272" mass="29469">MAPGVHEMVSLRLADTFGFEALYMTGFGTVASYLGLPDAGIATYTDMVHRVKAMASMARAPLIADGDTGYGGLLNVSHTVRGYEAAGAAAIQLEDQEFPKKCGHTPGRRVIPMADMVRKIKVACEARASRDFLVIARTDARTTLGLDEALRRAEAYARAGADVLFVESPESVQEMERIGRSTDLPLVANMVEGGRTPVLDRAQLEALRYKIAIFPVTALLAATEAMRGVYAQLKEQGSSAGLAMPLMPFSDLTKLMGFEEVWAFDRRHAEIP</sequence>
<name>F5Y307_RAMTT</name>
<dbReference type="InterPro" id="IPR039556">
    <property type="entry name" value="ICL/PEPM"/>
</dbReference>
<proteinExistence type="predicted"/>
<organism evidence="1 2">
    <name type="scientific">Ramlibacter tataouinensis (strain ATCC BAA-407 / DSM 14655 / LMG 21543 / TTB310)</name>
    <dbReference type="NCBI Taxonomy" id="365046"/>
    <lineage>
        <taxon>Bacteria</taxon>
        <taxon>Pseudomonadati</taxon>
        <taxon>Pseudomonadota</taxon>
        <taxon>Betaproteobacteria</taxon>
        <taxon>Burkholderiales</taxon>
        <taxon>Comamonadaceae</taxon>
        <taxon>Ramlibacter</taxon>
    </lineage>
</organism>
<reference evidence="1 2" key="2">
    <citation type="journal article" date="2011" name="PLoS ONE">
        <title>The Cyst-Dividing Bacterium Ramlibacter tataouinensis TTB310 Genome Reveals a Well-Stocked Toolbox for Adaptation to a Desert Environment.</title>
        <authorList>
            <person name="De Luca G."/>
            <person name="Barakat M."/>
            <person name="Ortet P."/>
            <person name="Fochesato S."/>
            <person name="Jourlin-Castelli C."/>
            <person name="Ansaldi M."/>
            <person name="Py B."/>
            <person name="Fichant G."/>
            <person name="Coutinho P.M."/>
            <person name="Voulhoux R."/>
            <person name="Bastien O."/>
            <person name="Marechal E."/>
            <person name="Henrissat B."/>
            <person name="Quentin Y."/>
            <person name="Noirot P."/>
            <person name="Filloux A."/>
            <person name="Mejean V."/>
            <person name="Dubow M.S."/>
            <person name="Barras F."/>
            <person name="Barbe V."/>
            <person name="Weissenbach J."/>
            <person name="Mihalcescu I."/>
            <person name="Vermeglio A."/>
            <person name="Achouak W."/>
            <person name="Heulin T."/>
        </authorList>
    </citation>
    <scope>NUCLEOTIDE SEQUENCE [LARGE SCALE GENOMIC DNA]</scope>
    <source>
        <strain evidence="2">ATCC BAA-407 / DSM 14655 / LMG 21543 / TTB310</strain>
    </source>
</reference>
<dbReference type="Pfam" id="PF13714">
    <property type="entry name" value="PEP_mutase"/>
    <property type="match status" value="1"/>
</dbReference>
<protein>
    <submittedName>
        <fullName evidence="1">Carboxyvinyl-carboxyphosphonate phosphorylmutase (Carboxyphosphonoenolpyruvate phosphonomutase)-like protein</fullName>
    </submittedName>
</protein>
<dbReference type="AlphaFoldDB" id="F5Y307"/>
<dbReference type="EMBL" id="CP000245">
    <property type="protein sequence ID" value="AEG94887.1"/>
    <property type="molecule type" value="Genomic_DNA"/>
</dbReference>
<keyword evidence="2" id="KW-1185">Reference proteome</keyword>
<dbReference type="InterPro" id="IPR015813">
    <property type="entry name" value="Pyrv/PenolPyrv_kinase-like_dom"/>
</dbReference>
<dbReference type="PANTHER" id="PTHR42905">
    <property type="entry name" value="PHOSPHOENOLPYRUVATE CARBOXYLASE"/>
    <property type="match status" value="1"/>
</dbReference>
<evidence type="ECO:0000313" key="1">
    <source>
        <dbReference type="EMBL" id="AEG94887.1"/>
    </source>
</evidence>
<dbReference type="eggNOG" id="COG2513">
    <property type="taxonomic scope" value="Bacteria"/>
</dbReference>
<dbReference type="HOGENOM" id="CLU_027389_3_2_4"/>
<reference evidence="2" key="1">
    <citation type="submission" date="2006-01" db="EMBL/GenBank/DDBJ databases">
        <title>Genome of the cyst-dividing bacterium Ramlibacter tataouinensis.</title>
        <authorList>
            <person name="Barakat M."/>
            <person name="Ortet P."/>
            <person name="De Luca G."/>
            <person name="Jourlin-Castelli C."/>
            <person name="Ansaldi M."/>
            <person name="Py B."/>
            <person name="Fichant G."/>
            <person name="Coutinho P."/>
            <person name="Voulhoux R."/>
            <person name="Bastien O."/>
            <person name="Roy S."/>
            <person name="Marechal E."/>
            <person name="Henrissat B."/>
            <person name="Quentin Y."/>
            <person name="Noirot P."/>
            <person name="Filloux A."/>
            <person name="Mejean V."/>
            <person name="DuBow M."/>
            <person name="Barras F."/>
            <person name="Heulin T."/>
        </authorList>
    </citation>
    <scope>NUCLEOTIDE SEQUENCE [LARGE SCALE GENOMIC DNA]</scope>
    <source>
        <strain evidence="2">ATCC BAA-407 / DSM 14655 / LMG 21543 / TTB310</strain>
    </source>
</reference>
<accession>F5Y307</accession>
<evidence type="ECO:0000313" key="2">
    <source>
        <dbReference type="Proteomes" id="UP000008385"/>
    </source>
</evidence>
<gene>
    <name evidence="1" type="ordered locus">Rta_37720</name>
</gene>
<dbReference type="KEGG" id="rta:Rta_37720"/>
<dbReference type="CDD" id="cd00377">
    <property type="entry name" value="ICL_PEPM"/>
    <property type="match status" value="1"/>
</dbReference>
<dbReference type="SUPFAM" id="SSF51621">
    <property type="entry name" value="Phosphoenolpyruvate/pyruvate domain"/>
    <property type="match status" value="1"/>
</dbReference>
<dbReference type="Proteomes" id="UP000008385">
    <property type="component" value="Chromosome"/>
</dbReference>
<dbReference type="STRING" id="365046.Rta_37720"/>
<keyword evidence="1" id="KW-0670">Pyruvate</keyword>